<organism evidence="1 2">
    <name type="scientific">Denitrificimonas caeni</name>
    <dbReference type="NCBI Taxonomy" id="521720"/>
    <lineage>
        <taxon>Bacteria</taxon>
        <taxon>Pseudomonadati</taxon>
        <taxon>Pseudomonadota</taxon>
        <taxon>Gammaproteobacteria</taxon>
        <taxon>Pseudomonadales</taxon>
        <taxon>Pseudomonadaceae</taxon>
        <taxon>Denitrificimonas</taxon>
    </lineage>
</organism>
<keyword evidence="2" id="KW-1185">Reference proteome</keyword>
<dbReference type="Proteomes" id="UP001212189">
    <property type="component" value="Chromosome"/>
</dbReference>
<accession>A0AAE9VMJ9</accession>
<proteinExistence type="predicted"/>
<dbReference type="RefSeq" id="WP_269817881.1">
    <property type="nucleotide sequence ID" value="NZ_CP114976.1"/>
</dbReference>
<dbReference type="AlphaFoldDB" id="A0AAE9VMJ9"/>
<gene>
    <name evidence="1" type="ORF">O6P33_11310</name>
</gene>
<reference evidence="1 2" key="1">
    <citation type="submission" date="2022-12" db="EMBL/GenBank/DDBJ databases">
        <title>Coexistence and Characterization of a Novel Tigecycline Resistance gene tet(X) variant and blaNDM-1 in a Pseudomonas caeni Isolate of Chicken Origin.</title>
        <authorList>
            <person name="Lu X."/>
            <person name="Zhang L."/>
            <person name="Li R."/>
            <person name="Wang Z."/>
        </authorList>
    </citation>
    <scope>NUCLEOTIDE SEQUENCE [LARGE SCALE GENOMIC DNA]</scope>
    <source>
        <strain evidence="1 2">CE14</strain>
    </source>
</reference>
<sequence>MSDALALSAQQQAGLLKLLAAAQQQRTVLTYRQVIEQLQLPVPSVRRLALALEQLARADHQHGWPLRSALVVSQARPAHPQLGFIQCVQQLGRFVGGIDEDAVAAWLAAELAQVYSFNYPEV</sequence>
<evidence type="ECO:0000313" key="2">
    <source>
        <dbReference type="Proteomes" id="UP001212189"/>
    </source>
</evidence>
<protein>
    <submittedName>
        <fullName evidence="1">Uncharacterized protein</fullName>
    </submittedName>
</protein>
<dbReference type="KEGG" id="dce:O6P33_11310"/>
<evidence type="ECO:0000313" key="1">
    <source>
        <dbReference type="EMBL" id="WBE24938.1"/>
    </source>
</evidence>
<dbReference type="EMBL" id="CP114976">
    <property type="protein sequence ID" value="WBE24938.1"/>
    <property type="molecule type" value="Genomic_DNA"/>
</dbReference>
<name>A0AAE9VMJ9_9GAMM</name>